<organism evidence="1 2">
    <name type="scientific">Klebsiella michiganensis</name>
    <dbReference type="NCBI Taxonomy" id="1134687"/>
    <lineage>
        <taxon>Bacteria</taxon>
        <taxon>Pseudomonadati</taxon>
        <taxon>Pseudomonadota</taxon>
        <taxon>Gammaproteobacteria</taxon>
        <taxon>Enterobacterales</taxon>
        <taxon>Enterobacteriaceae</taxon>
        <taxon>Klebsiella/Raoultella group</taxon>
        <taxon>Klebsiella</taxon>
    </lineage>
</organism>
<name>A0A7H4PLK3_9ENTR</name>
<sequence length="29" mass="3199">MAITVLLLIALVQIVQMSGDRLVKAMSRK</sequence>
<evidence type="ECO:0000313" key="1">
    <source>
        <dbReference type="EMBL" id="STW79276.1"/>
    </source>
</evidence>
<comment type="caution">
    <text evidence="1">The sequence shown here is derived from an EMBL/GenBank/DDBJ whole genome shotgun (WGS) entry which is preliminary data.</text>
</comment>
<dbReference type="AlphaFoldDB" id="A0A7H4PLK3"/>
<accession>A0A7H4PLK3</accession>
<dbReference type="EMBL" id="UGMS01000003">
    <property type="protein sequence ID" value="STW79276.1"/>
    <property type="molecule type" value="Genomic_DNA"/>
</dbReference>
<reference evidence="1 2" key="1">
    <citation type="submission" date="2018-06" db="EMBL/GenBank/DDBJ databases">
        <authorList>
            <consortium name="Pathogen Informatics"/>
            <person name="Doyle S."/>
        </authorList>
    </citation>
    <scope>NUCLEOTIDE SEQUENCE [LARGE SCALE GENOMIC DNA]</scope>
    <source>
        <strain evidence="1 2">NCTC11685</strain>
    </source>
</reference>
<gene>
    <name evidence="1" type="ORF">NCTC11685_06603</name>
</gene>
<evidence type="ECO:0000313" key="2">
    <source>
        <dbReference type="Proteomes" id="UP000254863"/>
    </source>
</evidence>
<protein>
    <submittedName>
        <fullName evidence="1">ABC transporter permease</fullName>
    </submittedName>
</protein>
<proteinExistence type="predicted"/>
<dbReference type="Proteomes" id="UP000254863">
    <property type="component" value="Unassembled WGS sequence"/>
</dbReference>